<feature type="compositionally biased region" description="Basic and acidic residues" evidence="7">
    <location>
        <begin position="91"/>
        <end position="106"/>
    </location>
</feature>
<dbReference type="InterPro" id="IPR004827">
    <property type="entry name" value="bZIP"/>
</dbReference>
<evidence type="ECO:0000256" key="5">
    <source>
        <dbReference type="ARBA" id="ARBA00023163"/>
    </source>
</evidence>
<dbReference type="Proteomes" id="UP000265566">
    <property type="component" value="Chromosome 4"/>
</dbReference>
<evidence type="ECO:0000259" key="8">
    <source>
        <dbReference type="PROSITE" id="PS00036"/>
    </source>
</evidence>
<dbReference type="Gramene" id="rna26860">
    <property type="protein sequence ID" value="RHN64080.1"/>
    <property type="gene ID" value="gene26860"/>
</dbReference>
<evidence type="ECO:0000256" key="4">
    <source>
        <dbReference type="ARBA" id="ARBA00023125"/>
    </source>
</evidence>
<feature type="region of interest" description="Disordered" evidence="7">
    <location>
        <begin position="90"/>
        <end position="116"/>
    </location>
</feature>
<dbReference type="CDD" id="cd14702">
    <property type="entry name" value="bZIP_plant_GBF1"/>
    <property type="match status" value="1"/>
</dbReference>
<gene>
    <name evidence="9" type="ORF">MtrunA17_Chr4g0065261</name>
</gene>
<evidence type="ECO:0000256" key="6">
    <source>
        <dbReference type="ARBA" id="ARBA00023242"/>
    </source>
</evidence>
<evidence type="ECO:0000256" key="1">
    <source>
        <dbReference type="ARBA" id="ARBA00004123"/>
    </source>
</evidence>
<comment type="similarity">
    <text evidence="2">Belongs to the bZIP family.</text>
</comment>
<keyword evidence="6" id="KW-0539">Nucleus</keyword>
<dbReference type="InterPro" id="IPR044827">
    <property type="entry name" value="GBF-like"/>
</dbReference>
<dbReference type="GO" id="GO:0043565">
    <property type="term" value="F:sequence-specific DNA binding"/>
    <property type="evidence" value="ECO:0007669"/>
    <property type="project" value="InterPro"/>
</dbReference>
<accession>A0A396IES0</accession>
<comment type="subcellular location">
    <subcellularLocation>
        <location evidence="1">Nucleus</location>
    </subcellularLocation>
</comment>
<proteinExistence type="inferred from homology"/>
<keyword evidence="5" id="KW-0804">Transcription</keyword>
<feature type="domain" description="BZIP" evidence="8">
    <location>
        <begin position="96"/>
        <end position="111"/>
    </location>
</feature>
<comment type="caution">
    <text evidence="9">The sequence shown here is derived from an EMBL/GenBank/DDBJ whole genome shotgun (WGS) entry which is preliminary data.</text>
</comment>
<dbReference type="PANTHER" id="PTHR45967:SF38">
    <property type="entry name" value="G-BOX-BINDING FACTOR 2"/>
    <property type="match status" value="1"/>
</dbReference>
<reference evidence="9" key="1">
    <citation type="journal article" date="2018" name="Nat. Plants">
        <title>Whole-genome landscape of Medicago truncatula symbiotic genes.</title>
        <authorList>
            <person name="Pecrix Y."/>
            <person name="Gamas P."/>
            <person name="Carrere S."/>
        </authorList>
    </citation>
    <scope>NUCLEOTIDE SEQUENCE</scope>
    <source>
        <tissue evidence="9">Leaves</tissue>
    </source>
</reference>
<dbReference type="GO" id="GO:0005634">
    <property type="term" value="C:nucleus"/>
    <property type="evidence" value="ECO:0007669"/>
    <property type="project" value="UniProtKB-SubCell"/>
</dbReference>
<dbReference type="EMBL" id="PSQE01000004">
    <property type="protein sequence ID" value="RHN64080.1"/>
    <property type="molecule type" value="Genomic_DNA"/>
</dbReference>
<keyword evidence="4" id="KW-0238">DNA-binding</keyword>
<keyword evidence="3" id="KW-0805">Transcription regulation</keyword>
<evidence type="ECO:0000313" key="9">
    <source>
        <dbReference type="EMBL" id="RHN64080.1"/>
    </source>
</evidence>
<dbReference type="SMART" id="SM00338">
    <property type="entry name" value="BRLZ"/>
    <property type="match status" value="1"/>
</dbReference>
<dbReference type="InterPro" id="IPR046347">
    <property type="entry name" value="bZIP_sf"/>
</dbReference>
<evidence type="ECO:0000256" key="3">
    <source>
        <dbReference type="ARBA" id="ARBA00023015"/>
    </source>
</evidence>
<dbReference type="InterPro" id="IPR045314">
    <property type="entry name" value="bZIP_plant_GBF1"/>
</dbReference>
<name>A0A396IES0_MEDTR</name>
<dbReference type="PANTHER" id="PTHR45967">
    <property type="entry name" value="G-BOX-BINDING FACTOR 3-RELATED"/>
    <property type="match status" value="1"/>
</dbReference>
<dbReference type="AlphaFoldDB" id="A0A396IES0"/>
<evidence type="ECO:0000256" key="2">
    <source>
        <dbReference type="ARBA" id="ARBA00007163"/>
    </source>
</evidence>
<evidence type="ECO:0000256" key="7">
    <source>
        <dbReference type="SAM" id="MobiDB-lite"/>
    </source>
</evidence>
<organism evidence="9">
    <name type="scientific">Medicago truncatula</name>
    <name type="common">Barrel medic</name>
    <name type="synonym">Medicago tribuloides</name>
    <dbReference type="NCBI Taxonomy" id="3880"/>
    <lineage>
        <taxon>Eukaryota</taxon>
        <taxon>Viridiplantae</taxon>
        <taxon>Streptophyta</taxon>
        <taxon>Embryophyta</taxon>
        <taxon>Tracheophyta</taxon>
        <taxon>Spermatophyta</taxon>
        <taxon>Magnoliopsida</taxon>
        <taxon>eudicotyledons</taxon>
        <taxon>Gunneridae</taxon>
        <taxon>Pentapetalae</taxon>
        <taxon>rosids</taxon>
        <taxon>fabids</taxon>
        <taxon>Fabales</taxon>
        <taxon>Fabaceae</taxon>
        <taxon>Papilionoideae</taxon>
        <taxon>50 kb inversion clade</taxon>
        <taxon>NPAAA clade</taxon>
        <taxon>Hologalegina</taxon>
        <taxon>IRL clade</taxon>
        <taxon>Trifolieae</taxon>
        <taxon>Medicago</taxon>
    </lineage>
</organism>
<dbReference type="PROSITE" id="PS00036">
    <property type="entry name" value="BZIP_BASIC"/>
    <property type="match status" value="1"/>
</dbReference>
<dbReference type="SUPFAM" id="SSF57959">
    <property type="entry name" value="Leucine zipper domain"/>
    <property type="match status" value="1"/>
</dbReference>
<dbReference type="GO" id="GO:0003700">
    <property type="term" value="F:DNA-binding transcription factor activity"/>
    <property type="evidence" value="ECO:0007669"/>
    <property type="project" value="InterPro"/>
</dbReference>
<protein>
    <submittedName>
        <fullName evidence="9">Putative transcription factor bZIP family</fullName>
    </submittedName>
</protein>
<sequence>MLPHWATPMQACYNPEFTPNPYYNHPPAAGSYLNHQSEADSYLNHQYAAGSYMDHQYMWQNQENNTLLQCNALHDPAKLSNKSILAEEADDIRKDRKRQSNRESAKRTRLRKKHEREDRTKIETLNEEIAVLTKQLKSYFEACLELAEENDSIEEELIKEYGPELIADLLFMKPTA</sequence>